<dbReference type="InterPro" id="IPR024983">
    <property type="entry name" value="CHAT_dom"/>
</dbReference>
<name>A0A4Z0AGM1_9PSED</name>
<feature type="domain" description="CHAT" evidence="1">
    <location>
        <begin position="83"/>
        <end position="336"/>
    </location>
</feature>
<dbReference type="RefSeq" id="WP_135291802.1">
    <property type="nucleotide sequence ID" value="NZ_QUZU01000048.1"/>
</dbReference>
<dbReference type="Proteomes" id="UP000297391">
    <property type="component" value="Unassembled WGS sequence"/>
</dbReference>
<proteinExistence type="predicted"/>
<dbReference type="Pfam" id="PF12770">
    <property type="entry name" value="CHAT"/>
    <property type="match status" value="1"/>
</dbReference>
<dbReference type="OrthoDB" id="9805159at2"/>
<gene>
    <name evidence="2" type="ORF">DYL59_26525</name>
</gene>
<accession>A0A4Z0AGM1</accession>
<evidence type="ECO:0000313" key="2">
    <source>
        <dbReference type="EMBL" id="TFY85148.1"/>
    </source>
</evidence>
<dbReference type="AlphaFoldDB" id="A0A4Z0AGM1"/>
<keyword evidence="3" id="KW-1185">Reference proteome</keyword>
<evidence type="ECO:0000313" key="3">
    <source>
        <dbReference type="Proteomes" id="UP000297391"/>
    </source>
</evidence>
<organism evidence="2 3">
    <name type="scientific">Pseudomonas kairouanensis</name>
    <dbReference type="NCBI Taxonomy" id="2293832"/>
    <lineage>
        <taxon>Bacteria</taxon>
        <taxon>Pseudomonadati</taxon>
        <taxon>Pseudomonadota</taxon>
        <taxon>Gammaproteobacteria</taxon>
        <taxon>Pseudomonadales</taxon>
        <taxon>Pseudomonadaceae</taxon>
        <taxon>Pseudomonas</taxon>
    </lineage>
</organism>
<protein>
    <submittedName>
        <fullName evidence="2">CHAT domain-containing protein</fullName>
    </submittedName>
</protein>
<comment type="caution">
    <text evidence="2">The sequence shown here is derived from an EMBL/GenBank/DDBJ whole genome shotgun (WGS) entry which is preliminary data.</text>
</comment>
<dbReference type="EMBL" id="QUZU01000048">
    <property type="protein sequence ID" value="TFY85148.1"/>
    <property type="molecule type" value="Genomic_DNA"/>
</dbReference>
<sequence>MPYPRAVLSIDAYGDTLYAQVMRTPFPTNGPYPPCPFPLAPEHLAVLTQQNAVLARGAAVRNALRSHQGICEVLDAMNTLPLNDIRPLFIMLDDASSQRINWEMLCNTSDQFVALDSRWPIGRIVNQTSAYPIPPSELVTPVRIMVVLSALGIDDQENEWTALRDAVIQGRKIGLEISVNILVGRKDLYDSIRAEVAAGLADVNVEAMPSNASDLTQAIRNWSPHILHFFCHGLSDSNGQQLELATSADHTRHDADPLAVPHGSVTVTTQHLTKLGMTLKNPWLMVLNCCSSGKATQTAPSMAAKVCAAGIPAVVAMMEPVTSADAYRFTRAFYPETLVSILQARTDLNTQASTTLELAPIMYYVRDAIAQSRAGNLPNSPHWSLPVLYVRSVDAQLFVRPLAADNAVRLRTTAQLLIATGAKIPPELADEIVNKILDDIPQDQRPNAQGGFTHG</sequence>
<reference evidence="2 3" key="1">
    <citation type="journal article" date="2019" name="Syst. Appl. Microbiol.">
        <title>New species of pathogenic Pseudomonas isolated from citrus in Tunisia: Proposal of Pseudomonas kairouanensis sp. nov. and Pseudomonas nabeulensis sp. nov.</title>
        <authorList>
            <person name="Oueslati M."/>
            <person name="Mulet M."/>
            <person name="Gomila M."/>
            <person name="Berge O."/>
            <person name="Hajlaoui M.R."/>
            <person name="Lalucat J."/>
            <person name="Sadfi-Zouaoui N."/>
            <person name="Garcia-Valdes E."/>
        </authorList>
    </citation>
    <scope>NUCLEOTIDE SEQUENCE [LARGE SCALE GENOMIC DNA]</scope>
    <source>
        <strain evidence="2 3">KC12</strain>
    </source>
</reference>
<evidence type="ECO:0000259" key="1">
    <source>
        <dbReference type="Pfam" id="PF12770"/>
    </source>
</evidence>